<organism evidence="3">
    <name type="scientific">Bichromomyia olmeca</name>
    <dbReference type="NCBI Taxonomy" id="715919"/>
    <lineage>
        <taxon>Eukaryota</taxon>
        <taxon>Metazoa</taxon>
        <taxon>Ecdysozoa</taxon>
        <taxon>Arthropoda</taxon>
        <taxon>Hexapoda</taxon>
        <taxon>Insecta</taxon>
        <taxon>Pterygota</taxon>
        <taxon>Neoptera</taxon>
        <taxon>Endopterygota</taxon>
        <taxon>Diptera</taxon>
        <taxon>Nematocera</taxon>
        <taxon>Psychodoidea</taxon>
        <taxon>Psychodidae</taxon>
        <taxon>Bichromomyia</taxon>
    </lineage>
</organism>
<evidence type="ECO:0000256" key="1">
    <source>
        <dbReference type="SAM" id="SignalP"/>
    </source>
</evidence>
<feature type="domain" description="C-type lectin" evidence="2">
    <location>
        <begin position="27"/>
        <end position="158"/>
    </location>
</feature>
<dbReference type="InterPro" id="IPR050111">
    <property type="entry name" value="C-type_lectin/snaclec_domain"/>
</dbReference>
<dbReference type="PANTHER" id="PTHR22803">
    <property type="entry name" value="MANNOSE, PHOSPHOLIPASE, LECTIN RECEPTOR RELATED"/>
    <property type="match status" value="1"/>
</dbReference>
<dbReference type="AlphaFoldDB" id="A0A1B1V3F0"/>
<evidence type="ECO:0000259" key="2">
    <source>
        <dbReference type="PROSITE" id="PS50041"/>
    </source>
</evidence>
<sequence length="162" mass="19257">MVTHFLVVLFLGYLSLSHADMHDKQVFKGKEIYISKVKKNWFDALDYCIKKDYSLLTIKSSEENENALAAIKKIMEKKDEDHIWIGGFQFQPDKPKTYRWVQNLRKIVDVFTDWAPGEPNHGRQINEFCMEIFTKKSANIDMKWNDHVCSKEQYFICEKRIK</sequence>
<keyword evidence="1" id="KW-0732">Signal</keyword>
<dbReference type="EMBL" id="KX011359">
    <property type="protein sequence ID" value="ANW11438.1"/>
    <property type="molecule type" value="mRNA"/>
</dbReference>
<dbReference type="CDD" id="cd00037">
    <property type="entry name" value="CLECT"/>
    <property type="match status" value="1"/>
</dbReference>
<proteinExistence type="evidence at transcript level"/>
<accession>A0A1B1V3F0</accession>
<dbReference type="PROSITE" id="PS50041">
    <property type="entry name" value="C_TYPE_LECTIN_2"/>
    <property type="match status" value="1"/>
</dbReference>
<dbReference type="InterPro" id="IPR016187">
    <property type="entry name" value="CTDL_fold"/>
</dbReference>
<dbReference type="InterPro" id="IPR001304">
    <property type="entry name" value="C-type_lectin-like"/>
</dbReference>
<dbReference type="InterPro" id="IPR016186">
    <property type="entry name" value="C-type_lectin-like/link_sf"/>
</dbReference>
<dbReference type="Gene3D" id="3.10.100.10">
    <property type="entry name" value="Mannose-Binding Protein A, subunit A"/>
    <property type="match status" value="1"/>
</dbReference>
<feature type="signal peptide" evidence="1">
    <location>
        <begin position="1"/>
        <end position="19"/>
    </location>
</feature>
<feature type="chain" id="PRO_5008531006" evidence="1">
    <location>
        <begin position="20"/>
        <end position="162"/>
    </location>
</feature>
<evidence type="ECO:0000313" key="3">
    <source>
        <dbReference type="EMBL" id="ANW11438.1"/>
    </source>
</evidence>
<name>A0A1B1V3F0_9DIPT</name>
<reference evidence="3" key="1">
    <citation type="journal article" date="2016" name="PLoS Negl. Trop. Dis.">
        <title>Molecular Diversity between Salivary Proteins from New World and Old World Sand Flies with Emphasis on Bichromomyia olmeca, the Sand Fly Vector of Leishmania mexicana in Mesoamerica.</title>
        <authorList>
            <person name="Abdeladhim M."/>
            <person name="V Coutinho-Abreu I."/>
            <person name="Townsend S."/>
            <person name="Pasos-Pinto S."/>
            <person name="Sanchez L."/>
            <person name="Rasouli M."/>
            <person name="B Guimaraes-Costa A."/>
            <person name="Aslan H."/>
            <person name="Francischetti I.M."/>
            <person name="Oliveira F."/>
            <person name="Becker I."/>
            <person name="Kamhawi S."/>
            <person name="Ribeiro J.M."/>
            <person name="Jochim R.C."/>
            <person name="Valenzuela J.G."/>
        </authorList>
    </citation>
    <scope>NUCLEOTIDE SEQUENCE</scope>
    <source>
        <tissue evidence="3">Salivary gland</tissue>
    </source>
</reference>
<dbReference type="SMART" id="SM00034">
    <property type="entry name" value="CLECT"/>
    <property type="match status" value="1"/>
</dbReference>
<protein>
    <submittedName>
        <fullName evidence="3">LolCTLa</fullName>
    </submittedName>
</protein>
<dbReference type="Pfam" id="PF00059">
    <property type="entry name" value="Lectin_C"/>
    <property type="match status" value="1"/>
</dbReference>
<dbReference type="SUPFAM" id="SSF56436">
    <property type="entry name" value="C-type lectin-like"/>
    <property type="match status" value="1"/>
</dbReference>